<protein>
    <submittedName>
        <fullName evidence="3">Galactose oxidase</fullName>
    </submittedName>
</protein>
<keyword evidence="4" id="KW-1185">Reference proteome</keyword>
<reference evidence="3 4" key="1">
    <citation type="journal article" date="2018" name="Nat. Ecol. Evol.">
        <title>Pezizomycetes genomes reveal the molecular basis of ectomycorrhizal truffle lifestyle.</title>
        <authorList>
            <person name="Murat C."/>
            <person name="Payen T."/>
            <person name="Noel B."/>
            <person name="Kuo A."/>
            <person name="Morin E."/>
            <person name="Chen J."/>
            <person name="Kohler A."/>
            <person name="Krizsan K."/>
            <person name="Balestrini R."/>
            <person name="Da Silva C."/>
            <person name="Montanini B."/>
            <person name="Hainaut M."/>
            <person name="Levati E."/>
            <person name="Barry K.W."/>
            <person name="Belfiori B."/>
            <person name="Cichocki N."/>
            <person name="Clum A."/>
            <person name="Dockter R.B."/>
            <person name="Fauchery L."/>
            <person name="Guy J."/>
            <person name="Iotti M."/>
            <person name="Le Tacon F."/>
            <person name="Lindquist E.A."/>
            <person name="Lipzen A."/>
            <person name="Malagnac F."/>
            <person name="Mello A."/>
            <person name="Molinier V."/>
            <person name="Miyauchi S."/>
            <person name="Poulain J."/>
            <person name="Riccioni C."/>
            <person name="Rubini A."/>
            <person name="Sitrit Y."/>
            <person name="Splivallo R."/>
            <person name="Traeger S."/>
            <person name="Wang M."/>
            <person name="Zifcakova L."/>
            <person name="Wipf D."/>
            <person name="Zambonelli A."/>
            <person name="Paolocci F."/>
            <person name="Nowrousian M."/>
            <person name="Ottonello S."/>
            <person name="Baldrian P."/>
            <person name="Spatafora J.W."/>
            <person name="Henrissat B."/>
            <person name="Nagy L.G."/>
            <person name="Aury J.M."/>
            <person name="Wincker P."/>
            <person name="Grigoriev I.V."/>
            <person name="Bonfante P."/>
            <person name="Martin F.M."/>
        </authorList>
    </citation>
    <scope>NUCLEOTIDE SEQUENCE [LARGE SCALE GENOMIC DNA]</scope>
    <source>
        <strain evidence="3 4">120613-1</strain>
    </source>
</reference>
<sequence>MAKKDSKKKASDKKARIAEKTARKTSKKEKKSNKKGAGAEADEEDVDLDSVLEEYARQQALFLKVTETPLTAPPPVRANATLAAAPNGKELLLFGGETFNGTIAKFFNELFVYNAAHDEWRQVTSPNSPLPRSGHCVTMSQHGGGGGGAGGNAGSMWLFGGEFSSPKQGTFYHYNDFWRFDVGSREWARVESKGGGGGKGGGSGPPARSGHRMVAWKNYILVMGGFQDTSSTTKYLSDLWAFDTNLYTWAAITLPAHAQRPDARSSFSFLPHEQGGVLFGGYSRVKTSSIPSAGPKKGGGSKASSGSVAWKPVIHQDTWFLRMDQDLTKVRWERRKKPGNPPNPPRIGVTMAWHKGRGILFGGVKDEEDSDEGLESTFFNDLFAWGIDRNRFFPLVLRKPRVQKKAGNERGGGRRDRAREAEEDLLRNLKTLEAVGKDTADDDEQEEEKKEEEKKPIKEQVISLDLPHERFNAALAVLDDVLYIYGGTWEKGDREFTFDEMFSIDLGKLDGVRTIFSRKDETMWDESEDEEDDDDEEDDEEDEEEDGDEMEVDEDEEPEKMQIDEAEIELRRKEKALKKPKSRDPEQPPETPEVQEPEPAEEPAEEASLDKTPHPRPFESLREFFARTSVSWLEMLIAEQEIGAHKNKTVKELRKEAFSVAEEKWWACREEIRALEDEQEEAGIGEVVSLAEAGGSGGGGGAGRRR</sequence>
<dbReference type="InterPro" id="IPR015915">
    <property type="entry name" value="Kelch-typ_b-propeller"/>
</dbReference>
<proteinExistence type="predicted"/>
<dbReference type="OrthoDB" id="4447at2759"/>
<evidence type="ECO:0000313" key="4">
    <source>
        <dbReference type="Proteomes" id="UP000276215"/>
    </source>
</evidence>
<feature type="compositionally biased region" description="Acidic residues" evidence="1">
    <location>
        <begin position="593"/>
        <end position="607"/>
    </location>
</feature>
<feature type="domain" description="DUF4110" evidence="2">
    <location>
        <begin position="610"/>
        <end position="693"/>
    </location>
</feature>
<feature type="compositionally biased region" description="Basic and acidic residues" evidence="1">
    <location>
        <begin position="608"/>
        <end position="617"/>
    </location>
</feature>
<dbReference type="Pfam" id="PF13422">
    <property type="entry name" value="DUF4110"/>
    <property type="match status" value="1"/>
</dbReference>
<evidence type="ECO:0000256" key="1">
    <source>
        <dbReference type="SAM" id="MobiDB-lite"/>
    </source>
</evidence>
<feature type="region of interest" description="Disordered" evidence="1">
    <location>
        <begin position="1"/>
        <end position="47"/>
    </location>
</feature>
<organism evidence="3 4">
    <name type="scientific">Choiromyces venosus 120613-1</name>
    <dbReference type="NCBI Taxonomy" id="1336337"/>
    <lineage>
        <taxon>Eukaryota</taxon>
        <taxon>Fungi</taxon>
        <taxon>Dikarya</taxon>
        <taxon>Ascomycota</taxon>
        <taxon>Pezizomycotina</taxon>
        <taxon>Pezizomycetes</taxon>
        <taxon>Pezizales</taxon>
        <taxon>Tuberaceae</taxon>
        <taxon>Choiromyces</taxon>
    </lineage>
</organism>
<feature type="compositionally biased region" description="Acidic residues" evidence="1">
    <location>
        <begin position="523"/>
        <end position="558"/>
    </location>
</feature>
<feature type="region of interest" description="Disordered" evidence="1">
    <location>
        <begin position="520"/>
        <end position="617"/>
    </location>
</feature>
<dbReference type="Proteomes" id="UP000276215">
    <property type="component" value="Unassembled WGS sequence"/>
</dbReference>
<feature type="compositionally biased region" description="Basic and acidic residues" evidence="1">
    <location>
        <begin position="559"/>
        <end position="572"/>
    </location>
</feature>
<feature type="compositionally biased region" description="Basic and acidic residues" evidence="1">
    <location>
        <begin position="8"/>
        <end position="22"/>
    </location>
</feature>
<dbReference type="STRING" id="1336337.A0A3N4J632"/>
<feature type="compositionally biased region" description="Basic and acidic residues" evidence="1">
    <location>
        <begin position="447"/>
        <end position="456"/>
    </location>
</feature>
<dbReference type="InterPro" id="IPR025183">
    <property type="entry name" value="DUF4110"/>
</dbReference>
<dbReference type="PANTHER" id="PTHR46063">
    <property type="entry name" value="KELCH DOMAIN-CONTAINING PROTEIN"/>
    <property type="match status" value="1"/>
</dbReference>
<feature type="region of interest" description="Disordered" evidence="1">
    <location>
        <begin position="433"/>
        <end position="456"/>
    </location>
</feature>
<dbReference type="EMBL" id="ML120447">
    <property type="protein sequence ID" value="RPA93762.1"/>
    <property type="molecule type" value="Genomic_DNA"/>
</dbReference>
<dbReference type="Gene3D" id="2.120.10.80">
    <property type="entry name" value="Kelch-type beta propeller"/>
    <property type="match status" value="2"/>
</dbReference>
<dbReference type="InterPro" id="IPR011043">
    <property type="entry name" value="Gal_Oxase/kelch_b-propeller"/>
</dbReference>
<evidence type="ECO:0000313" key="3">
    <source>
        <dbReference type="EMBL" id="RPA93762.1"/>
    </source>
</evidence>
<dbReference type="SUPFAM" id="SSF50965">
    <property type="entry name" value="Galactose oxidase, central domain"/>
    <property type="match status" value="1"/>
</dbReference>
<evidence type="ECO:0000259" key="2">
    <source>
        <dbReference type="Pfam" id="PF13422"/>
    </source>
</evidence>
<dbReference type="AlphaFoldDB" id="A0A3N4J632"/>
<dbReference type="Pfam" id="PF24681">
    <property type="entry name" value="Kelch_KLHDC2_KLHL20_DRC7"/>
    <property type="match status" value="1"/>
</dbReference>
<accession>A0A3N4J632</accession>
<dbReference type="InterPro" id="IPR052588">
    <property type="entry name" value="Kelch_domain_protein"/>
</dbReference>
<name>A0A3N4J632_9PEZI</name>
<gene>
    <name evidence="3" type="ORF">L873DRAFT_1748236</name>
</gene>
<feature type="compositionally biased region" description="Basic residues" evidence="1">
    <location>
        <begin position="23"/>
        <end position="34"/>
    </location>
</feature>
<dbReference type="PANTHER" id="PTHR46063:SF1">
    <property type="entry name" value="KELCH DOMAIN-CONTAINING PROTEIN 4"/>
    <property type="match status" value="1"/>
</dbReference>